<dbReference type="InterPro" id="IPR000515">
    <property type="entry name" value="MetI-like"/>
</dbReference>
<evidence type="ECO:0000256" key="7">
    <source>
        <dbReference type="ARBA" id="ARBA00023136"/>
    </source>
</evidence>
<keyword evidence="12" id="KW-1185">Reference proteome</keyword>
<feature type="transmembrane region" description="Helical" evidence="8">
    <location>
        <begin position="135"/>
        <end position="156"/>
    </location>
</feature>
<feature type="transmembrane region" description="Helical" evidence="8">
    <location>
        <begin position="176"/>
        <end position="204"/>
    </location>
</feature>
<reference evidence="12" key="1">
    <citation type="journal article" date="2019" name="Int. J. Syst. Evol. Microbiol.">
        <title>The Global Catalogue of Microorganisms (GCM) 10K type strain sequencing project: providing services to taxonomists for standard genome sequencing and annotation.</title>
        <authorList>
            <consortium name="The Broad Institute Genomics Platform"/>
            <consortium name="The Broad Institute Genome Sequencing Center for Infectious Disease"/>
            <person name="Wu L."/>
            <person name="Ma J."/>
        </authorList>
    </citation>
    <scope>NUCLEOTIDE SEQUENCE [LARGE SCALE GENOMIC DNA]</scope>
    <source>
        <strain evidence="12">JCM 14322</strain>
    </source>
</reference>
<evidence type="ECO:0000256" key="8">
    <source>
        <dbReference type="RuleBase" id="RU363032"/>
    </source>
</evidence>
<evidence type="ECO:0000256" key="3">
    <source>
        <dbReference type="ARBA" id="ARBA00022448"/>
    </source>
</evidence>
<keyword evidence="4" id="KW-1003">Cell membrane</keyword>
<dbReference type="PANTHER" id="PTHR42929:SF1">
    <property type="entry name" value="INNER MEMBRANE ABC TRANSPORTER PERMEASE PROTEIN YDCU-RELATED"/>
    <property type="match status" value="1"/>
</dbReference>
<feature type="compositionally biased region" description="Pro residues" evidence="9">
    <location>
        <begin position="9"/>
        <end position="23"/>
    </location>
</feature>
<evidence type="ECO:0000256" key="6">
    <source>
        <dbReference type="ARBA" id="ARBA00022989"/>
    </source>
</evidence>
<evidence type="ECO:0000256" key="9">
    <source>
        <dbReference type="SAM" id="MobiDB-lite"/>
    </source>
</evidence>
<feature type="transmembrane region" description="Helical" evidence="8">
    <location>
        <begin position="280"/>
        <end position="300"/>
    </location>
</feature>
<dbReference type="PROSITE" id="PS50928">
    <property type="entry name" value="ABC_TM1"/>
    <property type="match status" value="1"/>
</dbReference>
<dbReference type="RefSeq" id="WP_344292751.1">
    <property type="nucleotide sequence ID" value="NZ_BAAANJ010000001.1"/>
</dbReference>
<keyword evidence="3 8" id="KW-0813">Transport</keyword>
<protein>
    <submittedName>
        <fullName evidence="11">ABC transporter permease</fullName>
    </submittedName>
</protein>
<dbReference type="EMBL" id="BAAANJ010000001">
    <property type="protein sequence ID" value="GAA1798941.1"/>
    <property type="molecule type" value="Genomic_DNA"/>
</dbReference>
<keyword evidence="6 8" id="KW-1133">Transmembrane helix</keyword>
<dbReference type="PANTHER" id="PTHR42929">
    <property type="entry name" value="INNER MEMBRANE ABC TRANSPORTER PERMEASE PROTEIN YDCU-RELATED-RELATED"/>
    <property type="match status" value="1"/>
</dbReference>
<evidence type="ECO:0000256" key="5">
    <source>
        <dbReference type="ARBA" id="ARBA00022692"/>
    </source>
</evidence>
<evidence type="ECO:0000256" key="1">
    <source>
        <dbReference type="ARBA" id="ARBA00004651"/>
    </source>
</evidence>
<comment type="similarity">
    <text evidence="2">Belongs to the binding-protein-dependent transport system permease family. CysTW subfamily.</text>
</comment>
<evidence type="ECO:0000256" key="4">
    <source>
        <dbReference type="ARBA" id="ARBA00022475"/>
    </source>
</evidence>
<gene>
    <name evidence="11" type="ORF">GCM10009749_03350</name>
</gene>
<evidence type="ECO:0000313" key="11">
    <source>
        <dbReference type="EMBL" id="GAA1798941.1"/>
    </source>
</evidence>
<evidence type="ECO:0000259" key="10">
    <source>
        <dbReference type="PROSITE" id="PS50928"/>
    </source>
</evidence>
<comment type="subcellular location">
    <subcellularLocation>
        <location evidence="1 8">Cell membrane</location>
        <topology evidence="1 8">Multi-pass membrane protein</topology>
    </subcellularLocation>
</comment>
<sequence>MTTNTRAPAPAPARPEVPRPPRTPARAASVFLSTHPRTRLALLLSAPLFWLGVVYIVALVLLLVTAFWSVDSFTGEITTEFTLDNIIEVVTGSLYQTVTLRTLGVALAVTLIDVALALPIAFFMAKVASPRMQRVLLIMVLTPLWASYLVKAYAWRSVLSQDGILEWLVAPFGGETIGYGLPATIITLSYLWLPYVILPIYAGLERVPDSLLEASADLGGRTWPTLRFVVFPLVLPAIIAGTIFSFALSLGDYITVNIVGGASQMLGNLVYTNVGAANNLPLASAIALIPIVIIFGYLFLVRRTGALDNL</sequence>
<dbReference type="Pfam" id="PF00528">
    <property type="entry name" value="BPD_transp_1"/>
    <property type="match status" value="1"/>
</dbReference>
<evidence type="ECO:0000256" key="2">
    <source>
        <dbReference type="ARBA" id="ARBA00007069"/>
    </source>
</evidence>
<name>A0ABP4XZ65_9MICO</name>
<dbReference type="InterPro" id="IPR035906">
    <property type="entry name" value="MetI-like_sf"/>
</dbReference>
<keyword evidence="7 8" id="KW-0472">Membrane</keyword>
<dbReference type="Gene3D" id="1.10.3720.10">
    <property type="entry name" value="MetI-like"/>
    <property type="match status" value="1"/>
</dbReference>
<feature type="region of interest" description="Disordered" evidence="9">
    <location>
        <begin position="1"/>
        <end position="23"/>
    </location>
</feature>
<proteinExistence type="inferred from homology"/>
<comment type="caution">
    <text evidence="11">The sequence shown here is derived from an EMBL/GenBank/DDBJ whole genome shotgun (WGS) entry which is preliminary data.</text>
</comment>
<evidence type="ECO:0000313" key="12">
    <source>
        <dbReference type="Proteomes" id="UP001500002"/>
    </source>
</evidence>
<feature type="transmembrane region" description="Helical" evidence="8">
    <location>
        <begin position="40"/>
        <end position="68"/>
    </location>
</feature>
<accession>A0ABP4XZ65</accession>
<feature type="domain" description="ABC transmembrane type-1" evidence="10">
    <location>
        <begin position="99"/>
        <end position="301"/>
    </location>
</feature>
<dbReference type="Proteomes" id="UP001500002">
    <property type="component" value="Unassembled WGS sequence"/>
</dbReference>
<organism evidence="11 12">
    <name type="scientific">Agromyces neolithicus</name>
    <dbReference type="NCBI Taxonomy" id="269420"/>
    <lineage>
        <taxon>Bacteria</taxon>
        <taxon>Bacillati</taxon>
        <taxon>Actinomycetota</taxon>
        <taxon>Actinomycetes</taxon>
        <taxon>Micrococcales</taxon>
        <taxon>Microbacteriaceae</taxon>
        <taxon>Agromyces</taxon>
    </lineage>
</organism>
<feature type="transmembrane region" description="Helical" evidence="8">
    <location>
        <begin position="225"/>
        <end position="248"/>
    </location>
</feature>
<dbReference type="SUPFAM" id="SSF161098">
    <property type="entry name" value="MetI-like"/>
    <property type="match status" value="1"/>
</dbReference>
<dbReference type="CDD" id="cd06261">
    <property type="entry name" value="TM_PBP2"/>
    <property type="match status" value="1"/>
</dbReference>
<keyword evidence="5 8" id="KW-0812">Transmembrane</keyword>
<feature type="transmembrane region" description="Helical" evidence="8">
    <location>
        <begin position="103"/>
        <end position="123"/>
    </location>
</feature>